<dbReference type="KEGG" id="mic:Mic7113_3637"/>
<organism evidence="2 3">
    <name type="scientific">Allocoleopsis franciscana PCC 7113</name>
    <dbReference type="NCBI Taxonomy" id="1173027"/>
    <lineage>
        <taxon>Bacteria</taxon>
        <taxon>Bacillati</taxon>
        <taxon>Cyanobacteriota</taxon>
        <taxon>Cyanophyceae</taxon>
        <taxon>Coleofasciculales</taxon>
        <taxon>Coleofasciculaceae</taxon>
        <taxon>Allocoleopsis</taxon>
        <taxon>Allocoleopsis franciscana</taxon>
    </lineage>
</organism>
<dbReference type="RefSeq" id="WP_015183502.1">
    <property type="nucleotide sequence ID" value="NC_019738.1"/>
</dbReference>
<sequence length="134" mass="14667">MKHRFFTVLGILAVSTGLANSVHAQSAFVSNPDPAEVTVSSESLDGIRSRTLGDDFNNFFLDSSSTTPLSPVGNNNNFIVRNGTVWQITEDVQLVGNRPIYPSVSPVPWQQNQPLTNQPLNGPERVELQFDLGQ</sequence>
<dbReference type="eggNOG" id="ENOG5030MDA">
    <property type="taxonomic scope" value="Bacteria"/>
</dbReference>
<name>K9WHS4_9CYAN</name>
<evidence type="ECO:0000256" key="1">
    <source>
        <dbReference type="SAM" id="SignalP"/>
    </source>
</evidence>
<feature type="chain" id="PRO_5003937298" evidence="1">
    <location>
        <begin position="25"/>
        <end position="134"/>
    </location>
</feature>
<dbReference type="HOGENOM" id="CLU_1893807_0_0_3"/>
<dbReference type="OrthoDB" id="514943at2"/>
<reference evidence="2 3" key="1">
    <citation type="submission" date="2012-06" db="EMBL/GenBank/DDBJ databases">
        <title>Finished chromosome of genome of Microcoleus sp. PCC 7113.</title>
        <authorList>
            <consortium name="US DOE Joint Genome Institute"/>
            <person name="Gugger M."/>
            <person name="Coursin T."/>
            <person name="Rippka R."/>
            <person name="Tandeau De Marsac N."/>
            <person name="Huntemann M."/>
            <person name="Wei C.-L."/>
            <person name="Han J."/>
            <person name="Detter J.C."/>
            <person name="Han C."/>
            <person name="Tapia R."/>
            <person name="Chen A."/>
            <person name="Kyrpides N."/>
            <person name="Mavromatis K."/>
            <person name="Markowitz V."/>
            <person name="Szeto E."/>
            <person name="Ivanova N."/>
            <person name="Pagani I."/>
            <person name="Pati A."/>
            <person name="Goodwin L."/>
            <person name="Nordberg H.P."/>
            <person name="Cantor M.N."/>
            <person name="Hua S.X."/>
            <person name="Woyke T."/>
            <person name="Kerfeld C.A."/>
        </authorList>
    </citation>
    <scope>NUCLEOTIDE SEQUENCE [LARGE SCALE GENOMIC DNA]</scope>
    <source>
        <strain evidence="2 3">PCC 7113</strain>
    </source>
</reference>
<accession>K9WHS4</accession>
<gene>
    <name evidence="2" type="ORF">Mic7113_3637</name>
</gene>
<dbReference type="AlphaFoldDB" id="K9WHS4"/>
<keyword evidence="3" id="KW-1185">Reference proteome</keyword>
<feature type="signal peptide" evidence="1">
    <location>
        <begin position="1"/>
        <end position="24"/>
    </location>
</feature>
<dbReference type="Proteomes" id="UP000010471">
    <property type="component" value="Chromosome"/>
</dbReference>
<evidence type="ECO:0000313" key="3">
    <source>
        <dbReference type="Proteomes" id="UP000010471"/>
    </source>
</evidence>
<dbReference type="EMBL" id="CP003630">
    <property type="protein sequence ID" value="AFZ19361.1"/>
    <property type="molecule type" value="Genomic_DNA"/>
</dbReference>
<protein>
    <submittedName>
        <fullName evidence="2">Uncharacterized protein</fullName>
    </submittedName>
</protein>
<proteinExistence type="predicted"/>
<evidence type="ECO:0000313" key="2">
    <source>
        <dbReference type="EMBL" id="AFZ19361.1"/>
    </source>
</evidence>
<keyword evidence="1" id="KW-0732">Signal</keyword>